<dbReference type="PROSITE" id="PS00086">
    <property type="entry name" value="CYTOCHROME_P450"/>
    <property type="match status" value="1"/>
</dbReference>
<dbReference type="GO" id="GO:0005506">
    <property type="term" value="F:iron ion binding"/>
    <property type="evidence" value="ECO:0007669"/>
    <property type="project" value="InterPro"/>
</dbReference>
<dbReference type="Proteomes" id="UP000606974">
    <property type="component" value="Unassembled WGS sequence"/>
</dbReference>
<reference evidence="3" key="1">
    <citation type="submission" date="2020-02" db="EMBL/GenBank/DDBJ databases">
        <authorList>
            <person name="Palmer J.M."/>
        </authorList>
    </citation>
    <scope>NUCLEOTIDE SEQUENCE</scope>
    <source>
        <strain evidence="3">EPUS1.4</strain>
        <tissue evidence="3">Thallus</tissue>
    </source>
</reference>
<evidence type="ECO:0000256" key="2">
    <source>
        <dbReference type="ARBA" id="ARBA00023004"/>
    </source>
</evidence>
<dbReference type="InterPro" id="IPR036396">
    <property type="entry name" value="Cyt_P450_sf"/>
</dbReference>
<evidence type="ECO:0000256" key="1">
    <source>
        <dbReference type="ARBA" id="ARBA00022723"/>
    </source>
</evidence>
<dbReference type="GO" id="GO:0020037">
    <property type="term" value="F:heme binding"/>
    <property type="evidence" value="ECO:0007669"/>
    <property type="project" value="InterPro"/>
</dbReference>
<dbReference type="AlphaFoldDB" id="A0A8H7DZN5"/>
<accession>A0A8H7DZN5</accession>
<sequence length="130" mass="14717">MELPCRISQVERCLAALSSRGPFLTSLDEEYLVTPQNGSIAWSEGNRSCPGKKFSQVEFVASMAGLFRDRRVDPVPEESENLEMARGRIVRMVEEDTGQVLLLQILHPERAPLAWRQRLRSQSMVAELES</sequence>
<dbReference type="SUPFAM" id="SSF48264">
    <property type="entry name" value="Cytochrome P450"/>
    <property type="match status" value="1"/>
</dbReference>
<organism evidence="3 4">
    <name type="scientific">Endocarpon pusillum</name>
    <dbReference type="NCBI Taxonomy" id="364733"/>
    <lineage>
        <taxon>Eukaryota</taxon>
        <taxon>Fungi</taxon>
        <taxon>Dikarya</taxon>
        <taxon>Ascomycota</taxon>
        <taxon>Pezizomycotina</taxon>
        <taxon>Eurotiomycetes</taxon>
        <taxon>Chaetothyriomycetidae</taxon>
        <taxon>Verrucariales</taxon>
        <taxon>Verrucariaceae</taxon>
        <taxon>Endocarpon</taxon>
    </lineage>
</organism>
<protein>
    <recommendedName>
        <fullName evidence="5">Cytochrome P450</fullName>
    </recommendedName>
</protein>
<dbReference type="GO" id="GO:0016705">
    <property type="term" value="F:oxidoreductase activity, acting on paired donors, with incorporation or reduction of molecular oxygen"/>
    <property type="evidence" value="ECO:0007669"/>
    <property type="project" value="InterPro"/>
</dbReference>
<proteinExistence type="predicted"/>
<dbReference type="OrthoDB" id="1470350at2759"/>
<keyword evidence="2" id="KW-0408">Iron</keyword>
<gene>
    <name evidence="3" type="ORF">GJ744_002956</name>
</gene>
<dbReference type="GO" id="GO:0004497">
    <property type="term" value="F:monooxygenase activity"/>
    <property type="evidence" value="ECO:0007669"/>
    <property type="project" value="InterPro"/>
</dbReference>
<evidence type="ECO:0000313" key="3">
    <source>
        <dbReference type="EMBL" id="KAF7503982.1"/>
    </source>
</evidence>
<dbReference type="Gene3D" id="1.10.630.10">
    <property type="entry name" value="Cytochrome P450"/>
    <property type="match status" value="1"/>
</dbReference>
<keyword evidence="1" id="KW-0479">Metal-binding</keyword>
<evidence type="ECO:0000313" key="4">
    <source>
        <dbReference type="Proteomes" id="UP000606974"/>
    </source>
</evidence>
<dbReference type="EMBL" id="JAACFV010000154">
    <property type="protein sequence ID" value="KAF7503982.1"/>
    <property type="molecule type" value="Genomic_DNA"/>
</dbReference>
<name>A0A8H7DZN5_9EURO</name>
<keyword evidence="4" id="KW-1185">Reference proteome</keyword>
<evidence type="ECO:0008006" key="5">
    <source>
        <dbReference type="Google" id="ProtNLM"/>
    </source>
</evidence>
<comment type="caution">
    <text evidence="3">The sequence shown here is derived from an EMBL/GenBank/DDBJ whole genome shotgun (WGS) entry which is preliminary data.</text>
</comment>
<dbReference type="InterPro" id="IPR017972">
    <property type="entry name" value="Cyt_P450_CS"/>
</dbReference>